<organism evidence="4 5">
    <name type="scientific">Polyangium mundeleinium</name>
    <dbReference type="NCBI Taxonomy" id="2995306"/>
    <lineage>
        <taxon>Bacteria</taxon>
        <taxon>Pseudomonadati</taxon>
        <taxon>Myxococcota</taxon>
        <taxon>Polyangia</taxon>
        <taxon>Polyangiales</taxon>
        <taxon>Polyangiaceae</taxon>
        <taxon>Polyangium</taxon>
    </lineage>
</organism>
<protein>
    <submittedName>
        <fullName evidence="4">SCO family protein</fullName>
    </submittedName>
</protein>
<comment type="caution">
    <text evidence="4">The sequence shown here is derived from an EMBL/GenBank/DDBJ whole genome shotgun (WGS) entry which is preliminary data.</text>
</comment>
<feature type="chain" id="PRO_5045447573" evidence="3">
    <location>
        <begin position="31"/>
        <end position="284"/>
    </location>
</feature>
<keyword evidence="3" id="KW-0732">Signal</keyword>
<keyword evidence="2" id="KW-0472">Membrane</keyword>
<evidence type="ECO:0000313" key="5">
    <source>
        <dbReference type="Proteomes" id="UP001221411"/>
    </source>
</evidence>
<name>A0ABT5EQ31_9BACT</name>
<dbReference type="SUPFAM" id="SSF52833">
    <property type="entry name" value="Thioredoxin-like"/>
    <property type="match status" value="1"/>
</dbReference>
<feature type="transmembrane region" description="Helical" evidence="2">
    <location>
        <begin position="248"/>
        <end position="268"/>
    </location>
</feature>
<keyword evidence="5" id="KW-1185">Reference proteome</keyword>
<dbReference type="PANTHER" id="PTHR12151">
    <property type="entry name" value="ELECTRON TRANSPORT PROTIN SCO1/SENC FAMILY MEMBER"/>
    <property type="match status" value="1"/>
</dbReference>
<dbReference type="Proteomes" id="UP001221411">
    <property type="component" value="Unassembled WGS sequence"/>
</dbReference>
<evidence type="ECO:0000313" key="4">
    <source>
        <dbReference type="EMBL" id="MDC0743948.1"/>
    </source>
</evidence>
<dbReference type="EMBL" id="JAQNDO010000001">
    <property type="protein sequence ID" value="MDC0743948.1"/>
    <property type="molecule type" value="Genomic_DNA"/>
</dbReference>
<comment type="similarity">
    <text evidence="1">Belongs to the SCO1/2 family.</text>
</comment>
<reference evidence="4 5" key="1">
    <citation type="submission" date="2022-11" db="EMBL/GenBank/DDBJ databases">
        <title>Minimal conservation of predation-associated metabolite biosynthetic gene clusters underscores biosynthetic potential of Myxococcota including descriptions for ten novel species: Archangium lansinium sp. nov., Myxococcus landrumus sp. nov., Nannocystis bai.</title>
        <authorList>
            <person name="Ahearne A."/>
            <person name="Stevens C."/>
            <person name="Dowd S."/>
        </authorList>
    </citation>
    <scope>NUCLEOTIDE SEQUENCE [LARGE SCALE GENOMIC DNA]</scope>
    <source>
        <strain evidence="4 5">RJM3</strain>
    </source>
</reference>
<proteinExistence type="inferred from homology"/>
<evidence type="ECO:0000256" key="1">
    <source>
        <dbReference type="ARBA" id="ARBA00010996"/>
    </source>
</evidence>
<keyword evidence="2" id="KW-0812">Transmembrane</keyword>
<feature type="signal peptide" evidence="3">
    <location>
        <begin position="1"/>
        <end position="30"/>
    </location>
</feature>
<gene>
    <name evidence="4" type="ORF">POL67_21645</name>
</gene>
<dbReference type="PANTHER" id="PTHR12151:SF8">
    <property type="entry name" value="THIOREDOXIN DOMAIN-CONTAINING PROTEIN"/>
    <property type="match status" value="1"/>
</dbReference>
<dbReference type="InterPro" id="IPR036249">
    <property type="entry name" value="Thioredoxin-like_sf"/>
</dbReference>
<dbReference type="Pfam" id="PF02630">
    <property type="entry name" value="SCO1-SenC"/>
    <property type="match status" value="1"/>
</dbReference>
<keyword evidence="2" id="KW-1133">Transmembrane helix</keyword>
<sequence length="284" mass="31342">MVRPGRFLMFVAAALTAAVVTLAPVSPAFAGDPALPKELEGVDIEERPGAVLPADAKLRDHEGRDVTLGSYLDGEHPVILVLAYYECPMLCSLVVNGLLQGMKGLAWTAGKEYRVVVVSFDPRDTYETARKKRDSYLGVYGRPVADRGWDFLVGEEAQVRRVADAVGFRYRWEEATQQYAHAAGVFVFTPDNKLSRTLYGLNYSAKDLELSLLEASQGKLASAWGRVLLFCFHYDPAENKYVLATRRLMKAGGVFTVLGLGGMILGFWRRERRRASKSTDGALA</sequence>
<dbReference type="Gene3D" id="3.40.30.10">
    <property type="entry name" value="Glutaredoxin"/>
    <property type="match status" value="1"/>
</dbReference>
<evidence type="ECO:0000256" key="2">
    <source>
        <dbReference type="SAM" id="Phobius"/>
    </source>
</evidence>
<dbReference type="InterPro" id="IPR003782">
    <property type="entry name" value="SCO1/SenC"/>
</dbReference>
<evidence type="ECO:0000256" key="3">
    <source>
        <dbReference type="SAM" id="SignalP"/>
    </source>
</evidence>
<accession>A0ABT5EQ31</accession>
<dbReference type="CDD" id="cd02968">
    <property type="entry name" value="SCO"/>
    <property type="match status" value="1"/>
</dbReference>
<dbReference type="RefSeq" id="WP_271930859.1">
    <property type="nucleotide sequence ID" value="NZ_JAQNDO010000001.1"/>
</dbReference>